<name>A0ABW3ARC2_9SPHI</name>
<gene>
    <name evidence="4" type="ORF">ACFQZX_06785</name>
</gene>
<dbReference type="InterPro" id="IPR039426">
    <property type="entry name" value="TonB-dep_rcpt-like"/>
</dbReference>
<feature type="chain" id="PRO_5047108337" evidence="2">
    <location>
        <begin position="22"/>
        <end position="799"/>
    </location>
</feature>
<organism evidence="4 5">
    <name type="scientific">Mucilaginibacter litoreus</name>
    <dbReference type="NCBI Taxonomy" id="1048221"/>
    <lineage>
        <taxon>Bacteria</taxon>
        <taxon>Pseudomonadati</taxon>
        <taxon>Bacteroidota</taxon>
        <taxon>Sphingobacteriia</taxon>
        <taxon>Sphingobacteriales</taxon>
        <taxon>Sphingobacteriaceae</taxon>
        <taxon>Mucilaginibacter</taxon>
    </lineage>
</organism>
<evidence type="ECO:0000256" key="2">
    <source>
        <dbReference type="SAM" id="SignalP"/>
    </source>
</evidence>
<dbReference type="Proteomes" id="UP001597010">
    <property type="component" value="Unassembled WGS sequence"/>
</dbReference>
<sequence length="799" mass="87099">MKKALFILCAVSLHCSAWIHAQIVPAKTNTKEIFDKLKAFAGNNAENVYLHFDKPYYSAGDTIYFKAYVTQGEKHQLSKISGVLHVDLINRKDSILKSLILKLNNGLAWGDFALPAYLLQGSCRVRAYTKWMLNYGSIGFFDKVIAINQKKPGKAVSTDQGFNVQFFPEGGMLVNDIPCRVAFKATGANGLGADVKGVVTDNTGKVISNIISSQFGLGSCYITPLAGKSYKAVFNLANRNVGTFNLPEASESGITLTVNNADSNKVAVDLNASKPYYLANKNKQLTVFIYSQGLLKTVKTLLDNQMIGFDIPKKDLNTGIALIALFNDDGKLMGQRMVFINKNDQLQLKVNSDKNIYAPYQAAKIALNAKTPDGKAAVASFSVSVVNETLVPADYDTGDNILSYYLLTSKLKDYVEQPGYYFKSNNPNSTSDLDVLMLTQIYSYFNWENVLNDTVKTDTTLKPEKALQIKGRLLSKDGKPLPNEKLSVLIDDSQSVLAVTDPDGRFTFSDINFTNNSKILLIIENKSIRKKAQVTLEENHTNIPVTSTALHGQYTYSDGVALIDSSKQANVYTANAKVNPFNKRGGGKGSYHTVSLAGAGNADQVIFSKDIRNAPSLSQGLISIVRGVDFEEGRAYVRGLSTVFASGQSVREPMMLVIDGAIIPNGNMDNLSPKDVESVEILKGANASIYGMGSGAGVLVINTKRGDSNDSEQVVTNMSPGIMAITPQGFYQPSRFNTDTDIALKKRAMVLWKPDILTDTAGNAVFEYYNAAPGSYRVTIEGIDSNGNIGRAVYSYKVQ</sequence>
<keyword evidence="1" id="KW-0813">Transport</keyword>
<keyword evidence="5" id="KW-1185">Reference proteome</keyword>
<accession>A0ABW3ARC2</accession>
<evidence type="ECO:0000256" key="1">
    <source>
        <dbReference type="PROSITE-ProRule" id="PRU01360"/>
    </source>
</evidence>
<keyword evidence="4" id="KW-0675">Receptor</keyword>
<comment type="subcellular location">
    <subcellularLocation>
        <location evidence="1">Cell outer membrane</location>
        <topology evidence="1">Multi-pass membrane protein</topology>
    </subcellularLocation>
</comment>
<dbReference type="EMBL" id="JBHTHZ010000003">
    <property type="protein sequence ID" value="MFD0793318.1"/>
    <property type="molecule type" value="Genomic_DNA"/>
</dbReference>
<keyword evidence="1" id="KW-0998">Cell outer membrane</keyword>
<evidence type="ECO:0000259" key="3">
    <source>
        <dbReference type="Pfam" id="PF07715"/>
    </source>
</evidence>
<dbReference type="Gene3D" id="2.170.130.10">
    <property type="entry name" value="TonB-dependent receptor, plug domain"/>
    <property type="match status" value="1"/>
</dbReference>
<feature type="domain" description="TonB-dependent receptor plug" evidence="3">
    <location>
        <begin position="615"/>
        <end position="698"/>
    </location>
</feature>
<keyword evidence="1" id="KW-0812">Transmembrane</keyword>
<keyword evidence="1" id="KW-1134">Transmembrane beta strand</keyword>
<comment type="caution">
    <text evidence="4">The sequence shown here is derived from an EMBL/GenBank/DDBJ whole genome shotgun (WGS) entry which is preliminary data.</text>
</comment>
<dbReference type="RefSeq" id="WP_377112945.1">
    <property type="nucleotide sequence ID" value="NZ_JBHTHZ010000003.1"/>
</dbReference>
<evidence type="ECO:0000313" key="4">
    <source>
        <dbReference type="EMBL" id="MFD0793318.1"/>
    </source>
</evidence>
<evidence type="ECO:0000313" key="5">
    <source>
        <dbReference type="Proteomes" id="UP001597010"/>
    </source>
</evidence>
<keyword evidence="2" id="KW-0732">Signal</keyword>
<dbReference type="InterPro" id="IPR037066">
    <property type="entry name" value="Plug_dom_sf"/>
</dbReference>
<feature type="signal peptide" evidence="2">
    <location>
        <begin position="1"/>
        <end position="21"/>
    </location>
</feature>
<keyword evidence="1" id="KW-0472">Membrane</keyword>
<dbReference type="Pfam" id="PF07715">
    <property type="entry name" value="Plug"/>
    <property type="match status" value="1"/>
</dbReference>
<dbReference type="SUPFAM" id="SSF56935">
    <property type="entry name" value="Porins"/>
    <property type="match status" value="1"/>
</dbReference>
<reference evidence="5" key="1">
    <citation type="journal article" date="2019" name="Int. J. Syst. Evol. Microbiol.">
        <title>The Global Catalogue of Microorganisms (GCM) 10K type strain sequencing project: providing services to taxonomists for standard genome sequencing and annotation.</title>
        <authorList>
            <consortium name="The Broad Institute Genomics Platform"/>
            <consortium name="The Broad Institute Genome Sequencing Center for Infectious Disease"/>
            <person name="Wu L."/>
            <person name="Ma J."/>
        </authorList>
    </citation>
    <scope>NUCLEOTIDE SEQUENCE [LARGE SCALE GENOMIC DNA]</scope>
    <source>
        <strain evidence="5">CCUG 61484</strain>
    </source>
</reference>
<dbReference type="InterPro" id="IPR012910">
    <property type="entry name" value="Plug_dom"/>
</dbReference>
<proteinExistence type="inferred from homology"/>
<dbReference type="Gene3D" id="2.60.40.1930">
    <property type="match status" value="1"/>
</dbReference>
<comment type="similarity">
    <text evidence="1">Belongs to the TonB-dependent receptor family.</text>
</comment>
<dbReference type="PROSITE" id="PS52016">
    <property type="entry name" value="TONB_DEPENDENT_REC_3"/>
    <property type="match status" value="1"/>
</dbReference>
<protein>
    <submittedName>
        <fullName evidence="4">TonB-dependent receptor plug domain-containing protein</fullName>
    </submittedName>
</protein>